<proteinExistence type="predicted"/>
<dbReference type="AlphaFoldDB" id="A0A9J6PCU4"/>
<comment type="caution">
    <text evidence="2">The sequence shown here is derived from an EMBL/GenBank/DDBJ whole genome shotgun (WGS) entry which is preliminary data.</text>
</comment>
<protein>
    <submittedName>
        <fullName evidence="2">Uncharacterized protein</fullName>
    </submittedName>
</protein>
<feature type="transmembrane region" description="Helical" evidence="1">
    <location>
        <begin position="15"/>
        <end position="35"/>
    </location>
</feature>
<gene>
    <name evidence="2" type="ORF">NJQ99_12185</name>
</gene>
<reference evidence="2" key="1">
    <citation type="submission" date="2022-06" db="EMBL/GenBank/DDBJ databases">
        <title>Isolation and Genomics of Futiania mangrovii gen. nov., sp. nov., a Rare and Metabolically-versatile member in the Class Alphaproteobacteria.</title>
        <authorList>
            <person name="Liu L."/>
            <person name="Huang W.-C."/>
            <person name="Pan J."/>
            <person name="Li J."/>
            <person name="Huang Y."/>
            <person name="Du H."/>
            <person name="Liu Y."/>
            <person name="Li M."/>
        </authorList>
    </citation>
    <scope>NUCLEOTIDE SEQUENCE</scope>
    <source>
        <strain evidence="2">FT118</strain>
    </source>
</reference>
<dbReference type="Proteomes" id="UP001055804">
    <property type="component" value="Unassembled WGS sequence"/>
</dbReference>
<evidence type="ECO:0000313" key="2">
    <source>
        <dbReference type="EMBL" id="MCP1337173.1"/>
    </source>
</evidence>
<evidence type="ECO:0000313" key="3">
    <source>
        <dbReference type="Proteomes" id="UP001055804"/>
    </source>
</evidence>
<keyword evidence="1" id="KW-0472">Membrane</keyword>
<keyword evidence="1" id="KW-0812">Transmembrane</keyword>
<keyword evidence="1" id="KW-1133">Transmembrane helix</keyword>
<sequence>MSGPDDGEERSKGRLLRWAGAAAIVLALFAGAVKLAAGAKGWTLGAIWFAAHPSSLGLAQSAVQRYVHPALWDPVIQTALVYGTPPGLAFLGGVLFLTGWVRARLR</sequence>
<dbReference type="EMBL" id="JAMZFT010000002">
    <property type="protein sequence ID" value="MCP1337173.1"/>
    <property type="molecule type" value="Genomic_DNA"/>
</dbReference>
<feature type="transmembrane region" description="Helical" evidence="1">
    <location>
        <begin position="79"/>
        <end position="101"/>
    </location>
</feature>
<dbReference type="RefSeq" id="WP_269333104.1">
    <property type="nucleotide sequence ID" value="NZ_JAMZFT010000002.1"/>
</dbReference>
<evidence type="ECO:0000256" key="1">
    <source>
        <dbReference type="SAM" id="Phobius"/>
    </source>
</evidence>
<organism evidence="2 3">
    <name type="scientific">Futiania mangrovi</name>
    <dbReference type="NCBI Taxonomy" id="2959716"/>
    <lineage>
        <taxon>Bacteria</taxon>
        <taxon>Pseudomonadati</taxon>
        <taxon>Pseudomonadota</taxon>
        <taxon>Alphaproteobacteria</taxon>
        <taxon>Futianiales</taxon>
        <taxon>Futianiaceae</taxon>
        <taxon>Futiania</taxon>
    </lineage>
</organism>
<keyword evidence="3" id="KW-1185">Reference proteome</keyword>
<feature type="transmembrane region" description="Helical" evidence="1">
    <location>
        <begin position="42"/>
        <end position="59"/>
    </location>
</feature>
<accession>A0A9J6PCU4</accession>
<name>A0A9J6PCU4_9PROT</name>